<organism evidence="1">
    <name type="scientific">Lepeophtheirus salmonis</name>
    <name type="common">Salmon louse</name>
    <name type="synonym">Caligus salmonis</name>
    <dbReference type="NCBI Taxonomy" id="72036"/>
    <lineage>
        <taxon>Eukaryota</taxon>
        <taxon>Metazoa</taxon>
        <taxon>Ecdysozoa</taxon>
        <taxon>Arthropoda</taxon>
        <taxon>Crustacea</taxon>
        <taxon>Multicrustacea</taxon>
        <taxon>Hexanauplia</taxon>
        <taxon>Copepoda</taxon>
        <taxon>Siphonostomatoida</taxon>
        <taxon>Caligidae</taxon>
        <taxon>Lepeophtheirus</taxon>
    </lineage>
</organism>
<dbReference type="EMBL" id="HACA01007015">
    <property type="protein sequence ID" value="CDW24376.1"/>
    <property type="molecule type" value="Transcribed_RNA"/>
</dbReference>
<reference evidence="1" key="1">
    <citation type="submission" date="2014-05" db="EMBL/GenBank/DDBJ databases">
        <authorList>
            <person name="Chronopoulou M."/>
        </authorList>
    </citation>
    <scope>NUCLEOTIDE SEQUENCE</scope>
    <source>
        <tissue evidence="1">Whole organism</tissue>
    </source>
</reference>
<dbReference type="EMBL" id="HACA01007016">
    <property type="protein sequence ID" value="CDW24377.1"/>
    <property type="molecule type" value="Transcribed_RNA"/>
</dbReference>
<protein>
    <submittedName>
        <fullName evidence="1">Uncharacterized protein</fullName>
    </submittedName>
</protein>
<evidence type="ECO:0000313" key="1">
    <source>
        <dbReference type="EMBL" id="CDW24377.1"/>
    </source>
</evidence>
<sequence length="52" mass="5812">MVSKIKAICKQVGAREATNSNSKIDIIENINKEDISAPGKKFKLYFDLALRT</sequence>
<name>A0A0K2TFP0_LEPSM</name>
<accession>A0A0K2TFP0</accession>
<proteinExistence type="predicted"/>
<dbReference type="AlphaFoldDB" id="A0A0K2TFP0"/>